<accession>A0A6A4PEH6</accession>
<dbReference type="PANTHER" id="PTHR11926:SF774">
    <property type="entry name" value="UDP-GLYCOSYLTRANSFERASE 85A1-RELATED"/>
    <property type="match status" value="1"/>
</dbReference>
<comment type="caution">
    <text evidence="3">The sequence shown here is derived from an EMBL/GenBank/DDBJ whole genome shotgun (WGS) entry which is preliminary data.</text>
</comment>
<dbReference type="GO" id="GO:0080043">
    <property type="term" value="F:quercetin 3-O-glucosyltransferase activity"/>
    <property type="evidence" value="ECO:0007669"/>
    <property type="project" value="TreeGrafter"/>
</dbReference>
<gene>
    <name evidence="3" type="ORF">Lalb_Chr15g0083201</name>
</gene>
<evidence type="ECO:0000313" key="4">
    <source>
        <dbReference type="Proteomes" id="UP000447434"/>
    </source>
</evidence>
<dbReference type="CDD" id="cd03784">
    <property type="entry name" value="GT1_Gtf-like"/>
    <property type="match status" value="1"/>
</dbReference>
<dbReference type="Proteomes" id="UP000447434">
    <property type="component" value="Chromosome 15"/>
</dbReference>
<organism evidence="3 4">
    <name type="scientific">Lupinus albus</name>
    <name type="common">White lupine</name>
    <name type="synonym">Lupinus termis</name>
    <dbReference type="NCBI Taxonomy" id="3870"/>
    <lineage>
        <taxon>Eukaryota</taxon>
        <taxon>Viridiplantae</taxon>
        <taxon>Streptophyta</taxon>
        <taxon>Embryophyta</taxon>
        <taxon>Tracheophyta</taxon>
        <taxon>Spermatophyta</taxon>
        <taxon>Magnoliopsida</taxon>
        <taxon>eudicotyledons</taxon>
        <taxon>Gunneridae</taxon>
        <taxon>Pentapetalae</taxon>
        <taxon>rosids</taxon>
        <taxon>fabids</taxon>
        <taxon>Fabales</taxon>
        <taxon>Fabaceae</taxon>
        <taxon>Papilionoideae</taxon>
        <taxon>50 kb inversion clade</taxon>
        <taxon>genistoids sensu lato</taxon>
        <taxon>core genistoids</taxon>
        <taxon>Genisteae</taxon>
        <taxon>Lupinus</taxon>
    </lineage>
</organism>
<dbReference type="OrthoDB" id="5835829at2759"/>
<name>A0A6A4PEH6_LUPAL</name>
<dbReference type="EMBL" id="WOCE01000015">
    <property type="protein sequence ID" value="KAE9598647.1"/>
    <property type="molecule type" value="Genomic_DNA"/>
</dbReference>
<dbReference type="Pfam" id="PF00201">
    <property type="entry name" value="UDPGT"/>
    <property type="match status" value="1"/>
</dbReference>
<dbReference type="SUPFAM" id="SSF53756">
    <property type="entry name" value="UDP-Glycosyltransferase/glycogen phosphorylase"/>
    <property type="match status" value="1"/>
</dbReference>
<comment type="similarity">
    <text evidence="1">Belongs to the UDP-glycosyltransferase family.</text>
</comment>
<dbReference type="GO" id="GO:0080044">
    <property type="term" value="F:quercetin 7-O-glucosyltransferase activity"/>
    <property type="evidence" value="ECO:0007669"/>
    <property type="project" value="TreeGrafter"/>
</dbReference>
<protein>
    <submittedName>
        <fullName evidence="3">Putative hexosyltransferase</fullName>
    </submittedName>
</protein>
<proteinExistence type="inferred from homology"/>
<evidence type="ECO:0000256" key="1">
    <source>
        <dbReference type="ARBA" id="ARBA00009995"/>
    </source>
</evidence>
<reference evidence="4" key="1">
    <citation type="journal article" date="2020" name="Nat. Commun.">
        <title>Genome sequence of the cluster root forming white lupin.</title>
        <authorList>
            <person name="Hufnagel B."/>
            <person name="Marques A."/>
            <person name="Soriano A."/>
            <person name="Marques L."/>
            <person name="Divol F."/>
            <person name="Doumas P."/>
            <person name="Sallet E."/>
            <person name="Mancinotti D."/>
            <person name="Carrere S."/>
            <person name="Marande W."/>
            <person name="Arribat S."/>
            <person name="Keller J."/>
            <person name="Huneau C."/>
            <person name="Blein T."/>
            <person name="Aime D."/>
            <person name="Laguerre M."/>
            <person name="Taylor J."/>
            <person name="Schubert V."/>
            <person name="Nelson M."/>
            <person name="Geu-Flores F."/>
            <person name="Crespi M."/>
            <person name="Gallardo-Guerrero K."/>
            <person name="Delaux P.-M."/>
            <person name="Salse J."/>
            <person name="Berges H."/>
            <person name="Guyot R."/>
            <person name="Gouzy J."/>
            <person name="Peret B."/>
        </authorList>
    </citation>
    <scope>NUCLEOTIDE SEQUENCE [LARGE SCALE GENOMIC DNA]</scope>
    <source>
        <strain evidence="4">cv. Amiga</strain>
    </source>
</reference>
<sequence length="486" mass="54965">MHPIRLGHNISMSSLSMEVQVPTSPTVAATTNNHILVVPYPSLGHINPMINLCKVLLSNNSDIFITFVVIEEWLRSIASEPKPHNLRFCSIPNVVPELNRSADNFLSVVEAVMTKMEAPVEEILDRLEPPPNIIIYDGFLFWVVGVSIRKNIPVAAFWTTSTSEFWVQCFHIFQEYKHCPQKLLGEENGEKLVDYVPEISWIRLADNHLLDKNSEEILHWAMKGCEGMLKAQYLLFPSIYELEHHVIDALRARLSMPIYTIGPNIPYFSFEHNASSINAANGSDHSYLDWLDNQPCDSVLYISFGSFLSVSSAQMDEIVAALRGSGVRFLWATRGENSELKKICGEMGMVLSWCDQLKVLLHPSVGGYWTHCGWNSTMEGIFAGVPFLTFPLVMDQPLNSKLIVEDWKVGWRVKKEDKLDTLVMRNEIVVLLRKFMNLGSDEGREMRQRAKELQHVSQLAIAKGGSSETNVKAFLKNIFQSVVSQV</sequence>
<evidence type="ECO:0000256" key="2">
    <source>
        <dbReference type="ARBA" id="ARBA00022679"/>
    </source>
</evidence>
<dbReference type="InterPro" id="IPR002213">
    <property type="entry name" value="UDP_glucos_trans"/>
</dbReference>
<keyword evidence="4" id="KW-1185">Reference proteome</keyword>
<dbReference type="FunFam" id="3.40.50.2000:FF:000138">
    <property type="entry name" value="Glycosyltransferase"/>
    <property type="match status" value="1"/>
</dbReference>
<dbReference type="AlphaFoldDB" id="A0A6A4PEH6"/>
<dbReference type="Gene3D" id="3.40.50.2000">
    <property type="entry name" value="Glycogen Phosphorylase B"/>
    <property type="match status" value="2"/>
</dbReference>
<keyword evidence="2 3" id="KW-0808">Transferase</keyword>
<dbReference type="PANTHER" id="PTHR11926">
    <property type="entry name" value="GLUCOSYL/GLUCURONOSYL TRANSFERASES"/>
    <property type="match status" value="1"/>
</dbReference>
<evidence type="ECO:0000313" key="3">
    <source>
        <dbReference type="EMBL" id="KAE9598647.1"/>
    </source>
</evidence>